<feature type="non-terminal residue" evidence="3">
    <location>
        <position position="1"/>
    </location>
</feature>
<dbReference type="Proteomes" id="UP000555367">
    <property type="component" value="Unassembled WGS sequence"/>
</dbReference>
<dbReference type="Pfam" id="PF00685">
    <property type="entry name" value="Sulfotransfer_1"/>
    <property type="match status" value="1"/>
</dbReference>
<evidence type="ECO:0000313" key="4">
    <source>
        <dbReference type="Proteomes" id="UP000555367"/>
    </source>
</evidence>
<dbReference type="AlphaFoldDB" id="A0A7L3CP43"/>
<evidence type="ECO:0000313" key="3">
    <source>
        <dbReference type="EMBL" id="NXT45320.1"/>
    </source>
</evidence>
<accession>A0A7L3CP43</accession>
<keyword evidence="1 3" id="KW-0808">Transferase</keyword>
<feature type="domain" description="Sulfotransferase" evidence="2">
    <location>
        <begin position="1"/>
        <end position="57"/>
    </location>
</feature>
<protein>
    <recommendedName>
        <fullName evidence="1">Sulfotransferase</fullName>
        <ecNumber evidence="1">2.8.2.-</ecNumber>
    </recommendedName>
</protein>
<dbReference type="OrthoDB" id="205623at2759"/>
<dbReference type="InterPro" id="IPR000863">
    <property type="entry name" value="Sulfotransferase_dom"/>
</dbReference>
<reference evidence="3 4" key="1">
    <citation type="submission" date="2019-09" db="EMBL/GenBank/DDBJ databases">
        <title>Bird 10,000 Genomes (B10K) Project - Family phase.</title>
        <authorList>
            <person name="Zhang G."/>
        </authorList>
    </citation>
    <scope>NUCLEOTIDE SEQUENCE [LARGE SCALE GENOMIC DNA]</scope>
    <source>
        <strain evidence="3">B10K-DU-012-45</strain>
    </source>
</reference>
<dbReference type="InterPro" id="IPR027417">
    <property type="entry name" value="P-loop_NTPase"/>
</dbReference>
<dbReference type="EC" id="2.8.2.-" evidence="1"/>
<comment type="caution">
    <text evidence="3">The sequence shown here is derived from an EMBL/GenBank/DDBJ whole genome shotgun (WGS) entry which is preliminary data.</text>
</comment>
<comment type="similarity">
    <text evidence="1">Belongs to the sulfotransferase 1 family.</text>
</comment>
<gene>
    <name evidence="3" type="primary">Sult2b1_3</name>
    <name evidence="3" type="ORF">PELURI_R16135</name>
</gene>
<keyword evidence="4" id="KW-1185">Reference proteome</keyword>
<dbReference type="EMBL" id="VZTQ01033513">
    <property type="protein sequence ID" value="NXT45320.1"/>
    <property type="molecule type" value="Genomic_DNA"/>
</dbReference>
<sequence length="57" mass="6041">RLCAFLGRVLSAGALDAVVANASFAAMSRNRMSNFSLSPLFILDLRRGPFLRKGGAG</sequence>
<evidence type="ECO:0000256" key="1">
    <source>
        <dbReference type="RuleBase" id="RU361155"/>
    </source>
</evidence>
<proteinExistence type="inferred from homology"/>
<dbReference type="SUPFAM" id="SSF52540">
    <property type="entry name" value="P-loop containing nucleoside triphosphate hydrolases"/>
    <property type="match status" value="1"/>
</dbReference>
<dbReference type="Gene3D" id="3.40.50.300">
    <property type="entry name" value="P-loop containing nucleotide triphosphate hydrolases"/>
    <property type="match status" value="1"/>
</dbReference>
<dbReference type="GO" id="GO:0008146">
    <property type="term" value="F:sulfotransferase activity"/>
    <property type="evidence" value="ECO:0007669"/>
    <property type="project" value="InterPro"/>
</dbReference>
<name>A0A7L3CP43_PELUR</name>
<feature type="non-terminal residue" evidence="3">
    <location>
        <position position="57"/>
    </location>
</feature>
<evidence type="ECO:0000259" key="2">
    <source>
        <dbReference type="Pfam" id="PF00685"/>
    </source>
</evidence>
<organism evidence="3 4">
    <name type="scientific">Pelecanoides urinatrix</name>
    <name type="common">Common diving petrel</name>
    <name type="synonym">Procellaria urinatrix</name>
    <dbReference type="NCBI Taxonomy" id="37079"/>
    <lineage>
        <taxon>Eukaryota</taxon>
        <taxon>Metazoa</taxon>
        <taxon>Chordata</taxon>
        <taxon>Craniata</taxon>
        <taxon>Vertebrata</taxon>
        <taxon>Euteleostomi</taxon>
        <taxon>Archelosauria</taxon>
        <taxon>Archosauria</taxon>
        <taxon>Dinosauria</taxon>
        <taxon>Saurischia</taxon>
        <taxon>Theropoda</taxon>
        <taxon>Coelurosauria</taxon>
        <taxon>Aves</taxon>
        <taxon>Neognathae</taxon>
        <taxon>Neoaves</taxon>
        <taxon>Aequornithes</taxon>
        <taxon>Procellariiformes</taxon>
        <taxon>Procellariidae</taxon>
        <taxon>Pelecanoides</taxon>
    </lineage>
</organism>